<dbReference type="InterPro" id="IPR050565">
    <property type="entry name" value="LYPA1-2/EST-like"/>
</dbReference>
<feature type="domain" description="Phospholipase/carboxylesterase/thioesterase" evidence="3">
    <location>
        <begin position="15"/>
        <end position="214"/>
    </location>
</feature>
<organism evidence="4 5">
    <name type="scientific">Sedimenticola thiotaurini</name>
    <dbReference type="NCBI Taxonomy" id="1543721"/>
    <lineage>
        <taxon>Bacteria</taxon>
        <taxon>Pseudomonadati</taxon>
        <taxon>Pseudomonadota</taxon>
        <taxon>Gammaproteobacteria</taxon>
        <taxon>Chromatiales</taxon>
        <taxon>Sedimenticolaceae</taxon>
        <taxon>Sedimenticola</taxon>
    </lineage>
</organism>
<sequence>MPELNCIELETNPNPDAAVIWLHGLGASGDDFVPIVPELRLPDSAAIRFIFPHAPEIPVTVNGGYIMPAWYDILEMDIDRKIDQEQLLISAKAVADIIHREVARGIDSQRIIIAGFSQGGAVGYEVALTSPKPLGGLIGMSTYFATADSITPHAANANLPIHLFHGTVDPVVPESLGRKAKAQLEAMGYTPDYATYPIDHTVCLEEIEAIAAFLVRQLKLS</sequence>
<dbReference type="GO" id="GO:0016787">
    <property type="term" value="F:hydrolase activity"/>
    <property type="evidence" value="ECO:0007669"/>
    <property type="project" value="UniProtKB-KW"/>
</dbReference>
<protein>
    <submittedName>
        <fullName evidence="4">Alpha/beta hydrolase</fullName>
    </submittedName>
</protein>
<dbReference type="PANTHER" id="PTHR10655:SF17">
    <property type="entry name" value="LYSOPHOSPHOLIPASE-LIKE PROTEIN 1"/>
    <property type="match status" value="1"/>
</dbReference>
<dbReference type="AlphaFoldDB" id="A0A558DAI3"/>
<dbReference type="SUPFAM" id="SSF53474">
    <property type="entry name" value="alpha/beta-Hydrolases"/>
    <property type="match status" value="1"/>
</dbReference>
<evidence type="ECO:0000313" key="5">
    <source>
        <dbReference type="Proteomes" id="UP000317355"/>
    </source>
</evidence>
<comment type="caution">
    <text evidence="4">The sequence shown here is derived from an EMBL/GenBank/DDBJ whole genome shotgun (WGS) entry which is preliminary data.</text>
</comment>
<gene>
    <name evidence="4" type="ORF">FHK82_04700</name>
</gene>
<name>A0A558DAI3_9GAMM</name>
<comment type="similarity">
    <text evidence="1">Belongs to the AB hydrolase superfamily. AB hydrolase 2 family.</text>
</comment>
<dbReference type="InterPro" id="IPR003140">
    <property type="entry name" value="PLipase/COase/thioEstase"/>
</dbReference>
<evidence type="ECO:0000256" key="1">
    <source>
        <dbReference type="ARBA" id="ARBA00006499"/>
    </source>
</evidence>
<proteinExistence type="inferred from homology"/>
<evidence type="ECO:0000256" key="2">
    <source>
        <dbReference type="ARBA" id="ARBA00022801"/>
    </source>
</evidence>
<reference evidence="4 5" key="1">
    <citation type="submission" date="2019-07" db="EMBL/GenBank/DDBJ databases">
        <title>The pathways for chlorine oxyanion respiration interact through the shared metabolite chlorate.</title>
        <authorList>
            <person name="Barnum T.P."/>
            <person name="Cheng Y."/>
            <person name="Hill K.A."/>
            <person name="Lucas L.N."/>
            <person name="Carlson H.K."/>
            <person name="Coates J.D."/>
        </authorList>
    </citation>
    <scope>NUCLEOTIDE SEQUENCE [LARGE SCALE GENOMIC DNA]</scope>
    <source>
        <strain evidence="4">BK-3</strain>
    </source>
</reference>
<accession>A0A558DAI3</accession>
<dbReference type="EMBL" id="VMRY01000010">
    <property type="protein sequence ID" value="TVT58019.1"/>
    <property type="molecule type" value="Genomic_DNA"/>
</dbReference>
<evidence type="ECO:0000259" key="3">
    <source>
        <dbReference type="Pfam" id="PF02230"/>
    </source>
</evidence>
<dbReference type="PANTHER" id="PTHR10655">
    <property type="entry name" value="LYSOPHOSPHOLIPASE-RELATED"/>
    <property type="match status" value="1"/>
</dbReference>
<evidence type="ECO:0000313" key="4">
    <source>
        <dbReference type="EMBL" id="TVT58019.1"/>
    </source>
</evidence>
<dbReference type="Gene3D" id="3.40.50.1820">
    <property type="entry name" value="alpha/beta hydrolase"/>
    <property type="match status" value="1"/>
</dbReference>
<keyword evidence="2 4" id="KW-0378">Hydrolase</keyword>
<dbReference type="InterPro" id="IPR029058">
    <property type="entry name" value="AB_hydrolase_fold"/>
</dbReference>
<dbReference type="Pfam" id="PF02230">
    <property type="entry name" value="Abhydrolase_2"/>
    <property type="match status" value="1"/>
</dbReference>
<dbReference type="Proteomes" id="UP000317355">
    <property type="component" value="Unassembled WGS sequence"/>
</dbReference>